<evidence type="ECO:0000256" key="4">
    <source>
        <dbReference type="ARBA" id="ARBA00012251"/>
    </source>
</evidence>
<comment type="caution">
    <text evidence="18">The sequence shown here is derived from an EMBL/GenBank/DDBJ whole genome shotgun (WGS) entry which is preliminary data.</text>
</comment>
<dbReference type="SUPFAM" id="SSF57850">
    <property type="entry name" value="RING/U-box"/>
    <property type="match status" value="3"/>
</dbReference>
<evidence type="ECO:0000259" key="17">
    <source>
        <dbReference type="PROSITE" id="PS51873"/>
    </source>
</evidence>
<accession>A0A1R2BR95</accession>
<dbReference type="InterPro" id="IPR001841">
    <property type="entry name" value="Znf_RING"/>
</dbReference>
<dbReference type="InterPro" id="IPR018957">
    <property type="entry name" value="Znf_C3HC4_RING-type"/>
</dbReference>
<evidence type="ECO:0000256" key="11">
    <source>
        <dbReference type="ARBA" id="ARBA00022833"/>
    </source>
</evidence>
<evidence type="ECO:0000313" key="18">
    <source>
        <dbReference type="EMBL" id="OMJ79308.1"/>
    </source>
</evidence>
<keyword evidence="12" id="KW-1133">Transmembrane helix</keyword>
<gene>
    <name evidence="18" type="ORF">SteCoe_20732</name>
</gene>
<evidence type="ECO:0000313" key="19">
    <source>
        <dbReference type="Proteomes" id="UP000187209"/>
    </source>
</evidence>
<evidence type="ECO:0000256" key="1">
    <source>
        <dbReference type="ARBA" id="ARBA00001798"/>
    </source>
</evidence>
<evidence type="ECO:0000256" key="8">
    <source>
        <dbReference type="ARBA" id="ARBA00022737"/>
    </source>
</evidence>
<dbReference type="GO" id="GO:0031090">
    <property type="term" value="C:organelle membrane"/>
    <property type="evidence" value="ECO:0007669"/>
    <property type="project" value="UniProtKB-ARBA"/>
</dbReference>
<evidence type="ECO:0000256" key="6">
    <source>
        <dbReference type="ARBA" id="ARBA00022692"/>
    </source>
</evidence>
<dbReference type="EMBL" id="MPUH01000478">
    <property type="protein sequence ID" value="OMJ79308.1"/>
    <property type="molecule type" value="Genomic_DNA"/>
</dbReference>
<feature type="region of interest" description="Disordered" evidence="15">
    <location>
        <begin position="61"/>
        <end position="84"/>
    </location>
</feature>
<comment type="pathway">
    <text evidence="3">Protein modification; protein ubiquitination.</text>
</comment>
<evidence type="ECO:0000256" key="13">
    <source>
        <dbReference type="ARBA" id="ARBA00023136"/>
    </source>
</evidence>
<dbReference type="PANTHER" id="PTHR11685">
    <property type="entry name" value="RBR FAMILY RING FINGER AND IBR DOMAIN-CONTAINING"/>
    <property type="match status" value="1"/>
</dbReference>
<evidence type="ECO:0000256" key="12">
    <source>
        <dbReference type="ARBA" id="ARBA00022989"/>
    </source>
</evidence>
<evidence type="ECO:0000256" key="5">
    <source>
        <dbReference type="ARBA" id="ARBA00022679"/>
    </source>
</evidence>
<dbReference type="InterPro" id="IPR017907">
    <property type="entry name" value="Znf_RING_CS"/>
</dbReference>
<evidence type="ECO:0000256" key="3">
    <source>
        <dbReference type="ARBA" id="ARBA00004906"/>
    </source>
</evidence>
<dbReference type="Gene3D" id="3.30.40.10">
    <property type="entry name" value="Zinc/RING finger domain, C3HC4 (zinc finger)"/>
    <property type="match status" value="1"/>
</dbReference>
<dbReference type="GO" id="GO:0061630">
    <property type="term" value="F:ubiquitin protein ligase activity"/>
    <property type="evidence" value="ECO:0007669"/>
    <property type="project" value="UniProtKB-EC"/>
</dbReference>
<dbReference type="FunFam" id="3.30.40.10:FF:000051">
    <property type="entry name" value="RBR-type E3 ubiquitin transferase"/>
    <property type="match status" value="1"/>
</dbReference>
<keyword evidence="7" id="KW-0479">Metal-binding</keyword>
<evidence type="ECO:0000256" key="14">
    <source>
        <dbReference type="PROSITE-ProRule" id="PRU00175"/>
    </source>
</evidence>
<evidence type="ECO:0000256" key="7">
    <source>
        <dbReference type="ARBA" id="ARBA00022723"/>
    </source>
</evidence>
<evidence type="ECO:0000259" key="16">
    <source>
        <dbReference type="PROSITE" id="PS50089"/>
    </source>
</evidence>
<dbReference type="PROSITE" id="PS50089">
    <property type="entry name" value="ZF_RING_2"/>
    <property type="match status" value="1"/>
</dbReference>
<keyword evidence="5" id="KW-0808">Transferase</keyword>
<dbReference type="PROSITE" id="PS00518">
    <property type="entry name" value="ZF_RING_1"/>
    <property type="match status" value="1"/>
</dbReference>
<protein>
    <recommendedName>
        <fullName evidence="4">RBR-type E3 ubiquitin transferase</fullName>
        <ecNumber evidence="4">2.3.2.31</ecNumber>
    </recommendedName>
</protein>
<dbReference type="Pfam" id="PF00097">
    <property type="entry name" value="zf-C3HC4"/>
    <property type="match status" value="1"/>
</dbReference>
<dbReference type="GO" id="GO:0005737">
    <property type="term" value="C:cytoplasm"/>
    <property type="evidence" value="ECO:0007669"/>
    <property type="project" value="UniProtKB-ARBA"/>
</dbReference>
<feature type="domain" description="RING-type" evidence="16">
    <location>
        <begin position="457"/>
        <end position="506"/>
    </location>
</feature>
<dbReference type="InterPro" id="IPR013083">
    <property type="entry name" value="Znf_RING/FYVE/PHD"/>
</dbReference>
<dbReference type="InterPro" id="IPR031127">
    <property type="entry name" value="E3_UB_ligase_RBR"/>
</dbReference>
<dbReference type="SMART" id="SM00184">
    <property type="entry name" value="RING"/>
    <property type="match status" value="2"/>
</dbReference>
<keyword evidence="11" id="KW-0862">Zinc</keyword>
<keyword evidence="19" id="KW-1185">Reference proteome</keyword>
<evidence type="ECO:0000256" key="2">
    <source>
        <dbReference type="ARBA" id="ARBA00004167"/>
    </source>
</evidence>
<dbReference type="Proteomes" id="UP000187209">
    <property type="component" value="Unassembled WGS sequence"/>
</dbReference>
<evidence type="ECO:0000256" key="10">
    <source>
        <dbReference type="ARBA" id="ARBA00022786"/>
    </source>
</evidence>
<reference evidence="18 19" key="1">
    <citation type="submission" date="2016-11" db="EMBL/GenBank/DDBJ databases">
        <title>The macronuclear genome of Stentor coeruleus: a giant cell with tiny introns.</title>
        <authorList>
            <person name="Slabodnick M."/>
            <person name="Ruby J.G."/>
            <person name="Reiff S.B."/>
            <person name="Swart E.C."/>
            <person name="Gosai S."/>
            <person name="Prabakaran S."/>
            <person name="Witkowska E."/>
            <person name="Larue G.E."/>
            <person name="Fisher S."/>
            <person name="Freeman R.M."/>
            <person name="Gunawardena J."/>
            <person name="Chu W."/>
            <person name="Stover N.A."/>
            <person name="Gregory B.D."/>
            <person name="Nowacki M."/>
            <person name="Derisi J."/>
            <person name="Roy S.W."/>
            <person name="Marshall W.F."/>
            <person name="Sood P."/>
        </authorList>
    </citation>
    <scope>NUCLEOTIDE SEQUENCE [LARGE SCALE GENOMIC DNA]</scope>
    <source>
        <strain evidence="18">WM001</strain>
    </source>
</reference>
<keyword evidence="10" id="KW-0833">Ubl conjugation pathway</keyword>
<evidence type="ECO:0000256" key="15">
    <source>
        <dbReference type="SAM" id="MobiDB-lite"/>
    </source>
</evidence>
<sequence length="681" mass="79457">MSSIEMISNNYMFIINCLRKLCKFKAEHALENKSNNLAESKLEEEFKDDPSSQQNSTLMLISDRSKSSNHISNLDENKDSEEQRKYFDDLENNKKETSLILEKQSDDHTFSSSTKTFSQKNKFSDCSNINNTITDIEKSRQQHRGIPQMNYSFKLKNPLLLESKSENNECEIILDRQDIARKQDEIVKEKWLEKSSEHKSIEKLLKKQKSMTSLREKAFQLLNDTIDKTQTCIFCQIPIIENDISFSLFCKHRSCFICIYNKLQDIIGGEENQILLCACNTIIYIHLLVKDIELESLSLYVEMISGISKIDDSIKYFCPYDLNLIKKFRFNEDVCENCQNPFCKKCGLAHLTQTCLEYYNETFKEEMKEKIPKCTECNKNPFEIELGCQCQLCLGCCKTIIKDFLYNDNPMQDPVCFKHNIIIPRMYIYQAFGGQNFFIKEQEKAIDFIILSPNFSCEICLMEFSINQSITLDCDHRFCGKCMKLYLNTLMIESSFANKIGCPKCNMRITYETLKSNSDNNIFERYLKFTVMAFQSENKFEVMKWCVNCDYGCLIPIDQKAFLCPICQSEYCPKCNKKHFASKCEDARSIKTTDELKVMLKENDKYFMNFMKDYIKCPNCSEAIQKIAGCNFLKCEWPRCKGIYFCAICNKILTKDHHYSHFKVSGPFGVTCNTTDEIQDE</sequence>
<evidence type="ECO:0000256" key="9">
    <source>
        <dbReference type="ARBA" id="ARBA00022771"/>
    </source>
</evidence>
<dbReference type="GO" id="GO:0016567">
    <property type="term" value="P:protein ubiquitination"/>
    <property type="evidence" value="ECO:0007669"/>
    <property type="project" value="InterPro"/>
</dbReference>
<dbReference type="AlphaFoldDB" id="A0A1R2BR95"/>
<proteinExistence type="predicted"/>
<dbReference type="PROSITE" id="PS51873">
    <property type="entry name" value="TRIAD"/>
    <property type="match status" value="1"/>
</dbReference>
<dbReference type="EC" id="2.3.2.31" evidence="4"/>
<keyword evidence="6" id="KW-0812">Transmembrane</keyword>
<dbReference type="GO" id="GO:0008270">
    <property type="term" value="F:zinc ion binding"/>
    <property type="evidence" value="ECO:0007669"/>
    <property type="project" value="UniProtKB-KW"/>
</dbReference>
<keyword evidence="13" id="KW-0472">Membrane</keyword>
<dbReference type="OrthoDB" id="301105at2759"/>
<feature type="compositionally biased region" description="Basic and acidic residues" evidence="15">
    <location>
        <begin position="73"/>
        <end position="84"/>
    </location>
</feature>
<keyword evidence="9 14" id="KW-0863">Zinc-finger</keyword>
<organism evidence="18 19">
    <name type="scientific">Stentor coeruleus</name>
    <dbReference type="NCBI Taxonomy" id="5963"/>
    <lineage>
        <taxon>Eukaryota</taxon>
        <taxon>Sar</taxon>
        <taxon>Alveolata</taxon>
        <taxon>Ciliophora</taxon>
        <taxon>Postciliodesmatophora</taxon>
        <taxon>Heterotrichea</taxon>
        <taxon>Heterotrichida</taxon>
        <taxon>Stentoridae</taxon>
        <taxon>Stentor</taxon>
    </lineage>
</organism>
<comment type="subcellular location">
    <subcellularLocation>
        <location evidence="2">Membrane</location>
        <topology evidence="2">Single-pass membrane protein</topology>
    </subcellularLocation>
</comment>
<keyword evidence="8" id="KW-0677">Repeat</keyword>
<feature type="domain" description="RING-type" evidence="17">
    <location>
        <begin position="453"/>
        <end position="676"/>
    </location>
</feature>
<comment type="catalytic activity">
    <reaction evidence="1">
        <text>[E2 ubiquitin-conjugating enzyme]-S-ubiquitinyl-L-cysteine + [acceptor protein]-L-lysine = [E2 ubiquitin-conjugating enzyme]-L-cysteine + [acceptor protein]-N(6)-ubiquitinyl-L-lysine.</text>
        <dbReference type="EC" id="2.3.2.31"/>
    </reaction>
</comment>
<dbReference type="InterPro" id="IPR044066">
    <property type="entry name" value="TRIAD_supradom"/>
</dbReference>
<name>A0A1R2BR95_9CILI</name>